<organism evidence="2 3">
    <name type="scientific">Actinacidiphila reveromycinica</name>
    <dbReference type="NCBI Taxonomy" id="659352"/>
    <lineage>
        <taxon>Bacteria</taxon>
        <taxon>Bacillati</taxon>
        <taxon>Actinomycetota</taxon>
        <taxon>Actinomycetes</taxon>
        <taxon>Kitasatosporales</taxon>
        <taxon>Streptomycetaceae</taxon>
        <taxon>Actinacidiphila</taxon>
    </lineage>
</organism>
<reference evidence="2 3" key="2">
    <citation type="journal article" date="2011" name="J. Antibiot.">
        <title>Furaquinocins I and J: novel polyketide isoprenoid hybrid compounds from Streptomyces reveromyceticus SN-593.</title>
        <authorList>
            <person name="Panthee S."/>
            <person name="Takahashi S."/>
            <person name="Takagi H."/>
            <person name="Nogawa T."/>
            <person name="Oowada E."/>
            <person name="Uramoto M."/>
            <person name="Osada H."/>
        </authorList>
    </citation>
    <scope>NUCLEOTIDE SEQUENCE [LARGE SCALE GENOMIC DNA]</scope>
    <source>
        <strain evidence="2 3">SN-593</strain>
    </source>
</reference>
<dbReference type="KEGG" id="arev:RVR_4441"/>
<evidence type="ECO:0000259" key="1">
    <source>
        <dbReference type="Pfam" id="PF08378"/>
    </source>
</evidence>
<sequence length="220" mass="23760">MTHVLILVAVAVVLWYIPAGRQRHGAGSSAAAQARRLRTPLVRLADLVGIQTARGRQAQQWAAGAAGEKATAARLAPLARQGWTVLHDRALLTGRANVDHLVISLTGVVFVVDSKLWSARYRLRVVGGRLLHGSHDVTERLRGIRHEARCVAEALGCPVIPIVSMQGAPVDGGELVIDGIRIIPADRLLPVLRTLGRRKAAVKQHPGKAAARLFAPYRRK</sequence>
<evidence type="ECO:0000313" key="2">
    <source>
        <dbReference type="EMBL" id="BBA98308.1"/>
    </source>
</evidence>
<reference evidence="2 3" key="4">
    <citation type="journal article" date="2020" name="Sci. Rep.">
        <title>beta-carboline chemical signals induce reveromycin production through a LuxR family regulator in Streptomyces sp. SN-593.</title>
        <authorList>
            <person name="Panthee S."/>
            <person name="Kito N."/>
            <person name="Hayashi T."/>
            <person name="Shimizu T."/>
            <person name="Ishikawa J."/>
            <person name="Hamamoto H."/>
            <person name="Osada H."/>
            <person name="Takahashi S."/>
        </authorList>
    </citation>
    <scope>NUCLEOTIDE SEQUENCE [LARGE SCALE GENOMIC DNA]</scope>
    <source>
        <strain evidence="2 3">SN-593</strain>
    </source>
</reference>
<accession>A0A7U3VP46</accession>
<feature type="domain" description="NERD" evidence="1">
    <location>
        <begin position="63"/>
        <end position="155"/>
    </location>
</feature>
<gene>
    <name evidence="2" type="ORF">RVR_4441</name>
</gene>
<evidence type="ECO:0000313" key="3">
    <source>
        <dbReference type="Proteomes" id="UP000595703"/>
    </source>
</evidence>
<dbReference type="Pfam" id="PF08378">
    <property type="entry name" value="NERD"/>
    <property type="match status" value="1"/>
</dbReference>
<dbReference type="RefSeq" id="WP_202234469.1">
    <property type="nucleotide sequence ID" value="NZ_AP018365.1"/>
</dbReference>
<keyword evidence="3" id="KW-1185">Reference proteome</keyword>
<dbReference type="Proteomes" id="UP000595703">
    <property type="component" value="Chromosome"/>
</dbReference>
<dbReference type="AlphaFoldDB" id="A0A7U3VP46"/>
<name>A0A7U3VP46_9ACTN</name>
<protein>
    <recommendedName>
        <fullName evidence="1">NERD domain-containing protein</fullName>
    </recommendedName>
</protein>
<proteinExistence type="predicted"/>
<dbReference type="InterPro" id="IPR011528">
    <property type="entry name" value="NERD"/>
</dbReference>
<reference evidence="2 3" key="1">
    <citation type="journal article" date="2010" name="J. Bacteriol.">
        <title>Biochemical characterization of a novel indole prenyltransferase from Streptomyces sp. SN-593.</title>
        <authorList>
            <person name="Takahashi S."/>
            <person name="Takagi H."/>
            <person name="Toyoda A."/>
            <person name="Uramoto M."/>
            <person name="Nogawa T."/>
            <person name="Ueki M."/>
            <person name="Sakaki Y."/>
            <person name="Osada H."/>
        </authorList>
    </citation>
    <scope>NUCLEOTIDE SEQUENCE [LARGE SCALE GENOMIC DNA]</scope>
    <source>
        <strain evidence="2 3">SN-593</strain>
    </source>
</reference>
<reference evidence="2 3" key="3">
    <citation type="journal article" date="2011" name="Nat. Chem. Biol.">
        <title>Reveromycin A biosynthesis uses RevG and RevJ for stereospecific spiroacetal formation.</title>
        <authorList>
            <person name="Takahashi S."/>
            <person name="Toyoda A."/>
            <person name="Sekiyama Y."/>
            <person name="Takagi H."/>
            <person name="Nogawa T."/>
            <person name="Uramoto M."/>
            <person name="Suzuki R."/>
            <person name="Koshino H."/>
            <person name="Kumano T."/>
            <person name="Panthee S."/>
            <person name="Dairi T."/>
            <person name="Ishikawa J."/>
            <person name="Ikeda H."/>
            <person name="Sakaki Y."/>
            <person name="Osada H."/>
        </authorList>
    </citation>
    <scope>NUCLEOTIDE SEQUENCE [LARGE SCALE GENOMIC DNA]</scope>
    <source>
        <strain evidence="2 3">SN-593</strain>
    </source>
</reference>
<dbReference type="EMBL" id="AP018365">
    <property type="protein sequence ID" value="BBA98308.1"/>
    <property type="molecule type" value="Genomic_DNA"/>
</dbReference>